<dbReference type="Pfam" id="PF07065">
    <property type="entry name" value="D123"/>
    <property type="match status" value="1"/>
</dbReference>
<reference evidence="3" key="1">
    <citation type="journal article" date="2018" name="Nat. Microbiol.">
        <title>Leveraging single-cell genomics to expand the fungal tree of life.</title>
        <authorList>
            <person name="Ahrendt S.R."/>
            <person name="Quandt C.A."/>
            <person name="Ciobanu D."/>
            <person name="Clum A."/>
            <person name="Salamov A."/>
            <person name="Andreopoulos B."/>
            <person name="Cheng J.F."/>
            <person name="Woyke T."/>
            <person name="Pelin A."/>
            <person name="Henrissat B."/>
            <person name="Reynolds N.K."/>
            <person name="Benny G.L."/>
            <person name="Smith M.E."/>
            <person name="James T.Y."/>
            <person name="Grigoriev I.V."/>
        </authorList>
    </citation>
    <scope>NUCLEOTIDE SEQUENCE [LARGE SCALE GENOMIC DNA]</scope>
</reference>
<evidence type="ECO:0000313" key="2">
    <source>
        <dbReference type="EMBL" id="RKO89602.1"/>
    </source>
</evidence>
<dbReference type="GO" id="GO:0005737">
    <property type="term" value="C:cytoplasm"/>
    <property type="evidence" value="ECO:0007669"/>
    <property type="project" value="TreeGrafter"/>
</dbReference>
<proteinExistence type="inferred from homology"/>
<organism evidence="2 3">
    <name type="scientific">Blyttiomyces helicus</name>
    <dbReference type="NCBI Taxonomy" id="388810"/>
    <lineage>
        <taxon>Eukaryota</taxon>
        <taxon>Fungi</taxon>
        <taxon>Fungi incertae sedis</taxon>
        <taxon>Chytridiomycota</taxon>
        <taxon>Chytridiomycota incertae sedis</taxon>
        <taxon>Chytridiomycetes</taxon>
        <taxon>Chytridiomycetes incertae sedis</taxon>
        <taxon>Blyttiomyces</taxon>
    </lineage>
</organism>
<protein>
    <submittedName>
        <fullName evidence="2">D123-domain-containing protein</fullName>
    </submittedName>
</protein>
<gene>
    <name evidence="2" type="ORF">BDK51DRAFT_41793</name>
</gene>
<dbReference type="AlphaFoldDB" id="A0A4P9WBG7"/>
<name>A0A4P9WBG7_9FUNG</name>
<evidence type="ECO:0000256" key="1">
    <source>
        <dbReference type="ARBA" id="ARBA00011047"/>
    </source>
</evidence>
<comment type="similarity">
    <text evidence="1">Belongs to the CDC123 family.</text>
</comment>
<dbReference type="EMBL" id="KZ995993">
    <property type="protein sequence ID" value="RKO89602.1"/>
    <property type="molecule type" value="Genomic_DNA"/>
</dbReference>
<dbReference type="OrthoDB" id="360540at2759"/>
<dbReference type="Proteomes" id="UP000269721">
    <property type="component" value="Unassembled WGS sequence"/>
</dbReference>
<evidence type="ECO:0000313" key="3">
    <source>
        <dbReference type="Proteomes" id="UP000269721"/>
    </source>
</evidence>
<sequence>MSVDSSPTHPVLVFDVYINGGNRKVWLLDFNPYCRTTDSLLFAWEEIVSALHSQSPHPAPISGTPQFRVIDSHLAASSSTAPAYATNRLPRDAIDLSSGASIDEFAQRFRRQMSEATRD</sequence>
<dbReference type="PANTHER" id="PTHR15323:SF6">
    <property type="entry name" value="CELL DIVISION CYCLE PROTEIN 123 HOMOLOG"/>
    <property type="match status" value="1"/>
</dbReference>
<dbReference type="PANTHER" id="PTHR15323">
    <property type="entry name" value="D123 PROTEIN"/>
    <property type="match status" value="1"/>
</dbReference>
<accession>A0A4P9WBG7</accession>
<dbReference type="InterPro" id="IPR009772">
    <property type="entry name" value="CDC123"/>
</dbReference>
<keyword evidence="3" id="KW-1185">Reference proteome</keyword>